<name>A0ABW5P4H0_9DEIO</name>
<accession>A0ABW5P4H0</accession>
<dbReference type="EMBL" id="JBHUMK010000052">
    <property type="protein sequence ID" value="MFD2610131.1"/>
    <property type="molecule type" value="Genomic_DNA"/>
</dbReference>
<dbReference type="CDD" id="cd00093">
    <property type="entry name" value="HTH_XRE"/>
    <property type="match status" value="1"/>
</dbReference>
<sequence>MTGSGEDMPSSATTKKVREYVRTPESIRRGSLLGKWLEKHDYDSAEFARDAKISKMTMTLYLRGDLDVANMHQRTVEKLLTAMHVSDSWAWDYFEIPSARRTYWRTFREAPMGHGEETPQEQVTITLDMPMSGEGYAAPVGAKVTYDPQNVMHGLLLSKLAGRYVLSLIDALPQQGQVLGQFISCVPASPESGHSPAAAPLAP</sequence>
<proteinExistence type="predicted"/>
<dbReference type="Proteomes" id="UP001597475">
    <property type="component" value="Unassembled WGS sequence"/>
</dbReference>
<organism evidence="1 2">
    <name type="scientific">Deinococcus taklimakanensis</name>
    <dbReference type="NCBI Taxonomy" id="536443"/>
    <lineage>
        <taxon>Bacteria</taxon>
        <taxon>Thermotogati</taxon>
        <taxon>Deinococcota</taxon>
        <taxon>Deinococci</taxon>
        <taxon>Deinococcales</taxon>
        <taxon>Deinococcaceae</taxon>
        <taxon>Deinococcus</taxon>
    </lineage>
</organism>
<evidence type="ECO:0000313" key="2">
    <source>
        <dbReference type="Proteomes" id="UP001597475"/>
    </source>
</evidence>
<protein>
    <recommendedName>
        <fullName evidence="3">DUF2867 domain-containing protein</fullName>
    </recommendedName>
</protein>
<dbReference type="InterPro" id="IPR001387">
    <property type="entry name" value="Cro/C1-type_HTH"/>
</dbReference>
<reference evidence="2" key="1">
    <citation type="journal article" date="2019" name="Int. J. Syst. Evol. Microbiol.">
        <title>The Global Catalogue of Microorganisms (GCM) 10K type strain sequencing project: providing services to taxonomists for standard genome sequencing and annotation.</title>
        <authorList>
            <consortium name="The Broad Institute Genomics Platform"/>
            <consortium name="The Broad Institute Genome Sequencing Center for Infectious Disease"/>
            <person name="Wu L."/>
            <person name="Ma J."/>
        </authorList>
    </citation>
    <scope>NUCLEOTIDE SEQUENCE [LARGE SCALE GENOMIC DNA]</scope>
    <source>
        <strain evidence="2">KCTC 33842</strain>
    </source>
</reference>
<dbReference type="RefSeq" id="WP_386846061.1">
    <property type="nucleotide sequence ID" value="NZ_JBHUMK010000052.1"/>
</dbReference>
<evidence type="ECO:0000313" key="1">
    <source>
        <dbReference type="EMBL" id="MFD2610131.1"/>
    </source>
</evidence>
<comment type="caution">
    <text evidence="1">The sequence shown here is derived from an EMBL/GenBank/DDBJ whole genome shotgun (WGS) entry which is preliminary data.</text>
</comment>
<keyword evidence="2" id="KW-1185">Reference proteome</keyword>
<gene>
    <name evidence="1" type="ORF">ACFSR9_11880</name>
</gene>
<evidence type="ECO:0008006" key="3">
    <source>
        <dbReference type="Google" id="ProtNLM"/>
    </source>
</evidence>